<proteinExistence type="predicted"/>
<keyword evidence="1" id="KW-0472">Membrane</keyword>
<accession>A0A9D4U6K7</accession>
<dbReference type="PANTHER" id="PTHR31513:SF2">
    <property type="entry name" value="MRAZ"/>
    <property type="match status" value="1"/>
</dbReference>
<dbReference type="PANTHER" id="PTHR31513">
    <property type="entry name" value="EPHRIN TYPE-B RECEPTOR"/>
    <property type="match status" value="1"/>
</dbReference>
<evidence type="ECO:0000256" key="1">
    <source>
        <dbReference type="SAM" id="Phobius"/>
    </source>
</evidence>
<dbReference type="Pfam" id="PF26010">
    <property type="entry name" value="DUF8003"/>
    <property type="match status" value="1"/>
</dbReference>
<evidence type="ECO:0000259" key="2">
    <source>
        <dbReference type="Pfam" id="PF26010"/>
    </source>
</evidence>
<dbReference type="OrthoDB" id="122018at2759"/>
<feature type="transmembrane region" description="Helical" evidence="1">
    <location>
        <begin position="1366"/>
        <end position="1389"/>
    </location>
</feature>
<keyword evidence="1" id="KW-1133">Transmembrane helix</keyword>
<sequence length="1422" mass="151515">MFQIGSCALFQDLNTGNSALFTKLIQHNVCVEEPFSFHEGYPTSFLDITNDTLSCEDDLGGFGSLDGLCTLNESIILKKDAVLVGDGSLILSDEVCLSCPVRGCTISINLSGEVLLEASSSIVAGTIMIDAENVILANNSSLNTTALAGSPPPQTSGTPLGLDGAGGGHGGRGAFCVKGDEKDQEDAWGGDVYSWSSLSAPWSYGSQGGTTSREEELGGGGGGRVLIAAAWLNLDGALLADGGYAGINGGGGSGGSILIKVSILNGTGEISASGGTGWAGGGGGRVSVESKEQEGVPVSVHGGDSLGCTDNAGAAGTRFDVVSKSLVVSNSNKSTQTDTIFMEFPTYPLWENVYVENYAKVAIPLLWSRVQVQGQIILKSHATLSSGLAHYPFSEFELVADELDLTGSTLKVYGALRLSVKVLRMRNSILQIDGGGGDMVATSIIDASNLVLLQEGSTIGSNSNLGVHGQGFFHLKGQGDAIKAQRLFVSLFYNVNIGSKAVLQAPLTEDITKNEVVPLYCDKSTCPIEITQPPEDCNLNTSLPFTLQICRVEDVVVDGLVKGSVVHIHRARTVTIHEGGLVTASGHGCQGGIGKGELSRSGAAGGAGHGGKGGRGYYNGSWVDGGKEYGSSLLPCELGSGSGNITSGRSTHGGGVIVIGSLEHALSSLEILGAVTSDGESFLSENQSAGVGGGSGGSLLFFLQTLTLGNSSSLSISGGKGSAVGGGGGAGGRIHFHWSNIATGDDYIPIANVKGSILLSGGSGNDDAVVGGNGTVTGKDCPPGLFGVFCKECPVGFYKEEHGSDASLCKPCLLERLPQRANFTYVRGGVTYSACPYKCVSDKYRMPYCYTPLQELIYTFGGPWIFGLILVALLVLLALVLSVARVKLIGTDELSGPAATPPGARIDHSLPFLESLNEVLETARAEESQNHVYRLYFMGNNSFSEPWHLPYTPPKQIMELIYEDAFNRFVDEINSRASYQWWEGAVHGMLAALAYPLAYTWKQWCRRKKVQQLREYVRSGYDHSCLRSCRSRALYEGLKVAATPDLMLAYIDFMVGGDEKRPDLPPPLLQRLPLSIIFGGDGSYMAAYYLHSDNLLTSLLGQAVPATIWYRLVAGLNAQLRTVRRGCLRRMLLPVIDWLTTHANPCLSSQGVHIDLAWFQPTPSGSFQLGLVVSFATDTVQPTSMSNISSDVILQDSRSSVDHLNQPLLCSEYEHTTTSSMANKKTGGGLIDNSTIKSLNDRKGPFFPLTFVLRNVRPFGHQDVVGLIISILLLGDFSLTLLTLLQFYSISIAAFLIVLLILPLASFIPFFTGIFALFSHGPQSSADHTRIYALWNVTSIANTTIALLFGLFQYKFQTTTDIYVGAPYALNFTIEEGGWWMFPGALFICKIMQARMLDRHIANLEVRDRTVYSKDPAKFWDS</sequence>
<dbReference type="Proteomes" id="UP000886520">
    <property type="component" value="Chromosome 22"/>
</dbReference>
<feature type="domain" description="DUF8003" evidence="2">
    <location>
        <begin position="776"/>
        <end position="850"/>
    </location>
</feature>
<name>A0A9D4U6K7_ADICA</name>
<evidence type="ECO:0000313" key="4">
    <source>
        <dbReference type="Proteomes" id="UP000886520"/>
    </source>
</evidence>
<feature type="transmembrane region" description="Helical" evidence="1">
    <location>
        <begin position="1294"/>
        <end position="1319"/>
    </location>
</feature>
<dbReference type="EMBL" id="JABFUD020000022">
    <property type="protein sequence ID" value="KAI5062055.1"/>
    <property type="molecule type" value="Genomic_DNA"/>
</dbReference>
<comment type="caution">
    <text evidence="3">The sequence shown here is derived from an EMBL/GenBank/DDBJ whole genome shotgun (WGS) entry which is preliminary data.</text>
</comment>
<reference evidence="3" key="1">
    <citation type="submission" date="2021-01" db="EMBL/GenBank/DDBJ databases">
        <title>Adiantum capillus-veneris genome.</title>
        <authorList>
            <person name="Fang Y."/>
            <person name="Liao Q."/>
        </authorList>
    </citation>
    <scope>NUCLEOTIDE SEQUENCE</scope>
    <source>
        <strain evidence="3">H3</strain>
        <tissue evidence="3">Leaf</tissue>
    </source>
</reference>
<feature type="transmembrane region" description="Helical" evidence="1">
    <location>
        <begin position="864"/>
        <end position="884"/>
    </location>
</feature>
<evidence type="ECO:0000313" key="3">
    <source>
        <dbReference type="EMBL" id="KAI5062055.1"/>
    </source>
</evidence>
<keyword evidence="1" id="KW-0812">Transmembrane</keyword>
<keyword evidence="4" id="KW-1185">Reference proteome</keyword>
<dbReference type="InterPro" id="IPR058316">
    <property type="entry name" value="DUF8003"/>
</dbReference>
<feature type="transmembrane region" description="Helical" evidence="1">
    <location>
        <begin position="1331"/>
        <end position="1354"/>
    </location>
</feature>
<protein>
    <recommendedName>
        <fullName evidence="2">DUF8003 domain-containing protein</fullName>
    </recommendedName>
</protein>
<feature type="transmembrane region" description="Helical" evidence="1">
    <location>
        <begin position="1264"/>
        <end position="1288"/>
    </location>
</feature>
<organism evidence="3 4">
    <name type="scientific">Adiantum capillus-veneris</name>
    <name type="common">Maidenhair fern</name>
    <dbReference type="NCBI Taxonomy" id="13818"/>
    <lineage>
        <taxon>Eukaryota</taxon>
        <taxon>Viridiplantae</taxon>
        <taxon>Streptophyta</taxon>
        <taxon>Embryophyta</taxon>
        <taxon>Tracheophyta</taxon>
        <taxon>Polypodiopsida</taxon>
        <taxon>Polypodiidae</taxon>
        <taxon>Polypodiales</taxon>
        <taxon>Pteridineae</taxon>
        <taxon>Pteridaceae</taxon>
        <taxon>Vittarioideae</taxon>
        <taxon>Adiantum</taxon>
    </lineage>
</organism>
<gene>
    <name evidence="3" type="ORF">GOP47_0022594</name>
</gene>